<evidence type="ECO:0000256" key="1">
    <source>
        <dbReference type="SAM" id="MobiDB-lite"/>
    </source>
</evidence>
<dbReference type="AlphaFoldDB" id="A0A1E4TUA0"/>
<feature type="region of interest" description="Disordered" evidence="1">
    <location>
        <begin position="479"/>
        <end position="510"/>
    </location>
</feature>
<feature type="compositionally biased region" description="Low complexity" evidence="1">
    <location>
        <begin position="277"/>
        <end position="291"/>
    </location>
</feature>
<dbReference type="SUPFAM" id="SSF81995">
    <property type="entry name" value="beta-sandwich domain of Sec23/24"/>
    <property type="match status" value="1"/>
</dbReference>
<dbReference type="Proteomes" id="UP000094236">
    <property type="component" value="Unassembled WGS sequence"/>
</dbReference>
<sequence length="900" mass="99221">MDFNRLANGVHLSTEIDPGASVSNYNINTNNHQLQRHGLNLNLNLHNSATATATGGVMLTNSNNYMLRADGSNDTITFGNTHSNDAINTNTNSNTSANSGTNLINNVSFGNLFQTPTLNSPPRFSGNGTSQLSPISTQNLYYSPHQFIDNNINNNITGGNVNGANGGFIVPETPVQYHNRQQQQQQQQQQFNNVLQTPNTSAADSTGSGFISSPSSFNNVNLYDPNSYSDSTPQINQELMYRQLRNQLHLPTDNNENNQVAVEISGNHNIQSGTVSQNHNANQNQNQQNQNQQQLNVVPISSSAQLPQQQNQIQTQLISMQPASAPSSISQQLDQSIHQGSRPYVDFSDPVLQLGNTNRVSTAVSTDSPFSDQYSSILNKTNDVQRITRTPEEEELLKARAQEEEIMGFVKMELSSSPEPTGYNVNTEDEQIGLGIFNEIMSRDDNKIDNKLSRNLSKSKKRLKKKKSLSQVLKADCDLSSPELNKSPSNFKVNKYSTLKSSNNRPTPFANFRATKSATISLSNPVSAKPYHLPHSAPFSAPSSRKSSLPNTFPQAANHNHHHSHQPTVQRQKMFLSSPASGSGDFKNGLTNTPTAVNNFPLNRRRLSFNECSSTLNFGHSPTILDPEKISKQKNVVDTRASSSLSFNNIKELVSKPSTTIRKFSFVLEPETKLLKEQLKEQSRNKPQKTFPSKNQAVIDSSPSPFNSSPINTIDQGSMNYNNNNNKISNNSGTGQLTWKFQAAKIVTDTSKGKVTTNERSNSTNMFSSKNSKTNSKTNEVPSKSSTINDNSLTATTISDSSCNSSPSTKSYSNYNSSPTNNDKSRKNSTSMIHLKRNKDFNRSVNKFLNIDNTSGNNVNDAVHTTEHLPKPKSLKSMESGIFEFQLDMNKNEETTGMTK</sequence>
<feature type="compositionally biased region" description="Low complexity" evidence="1">
    <location>
        <begin position="761"/>
        <end position="779"/>
    </location>
</feature>
<feature type="compositionally biased region" description="Low complexity" evidence="1">
    <location>
        <begin position="701"/>
        <end position="710"/>
    </location>
</feature>
<feature type="region of interest" description="Disordered" evidence="1">
    <location>
        <begin position="270"/>
        <end position="291"/>
    </location>
</feature>
<dbReference type="EMBL" id="KV454014">
    <property type="protein sequence ID" value="ODV95321.1"/>
    <property type="molecule type" value="Genomic_DNA"/>
</dbReference>
<gene>
    <name evidence="2" type="ORF">PACTADRAFT_75823</name>
</gene>
<protein>
    <submittedName>
        <fullName evidence="2">Uncharacterized protein</fullName>
    </submittedName>
</protein>
<name>A0A1E4TUA0_PACTA</name>
<feature type="compositionally biased region" description="Polar residues" evidence="1">
    <location>
        <begin position="541"/>
        <end position="553"/>
    </location>
</feature>
<reference evidence="3" key="1">
    <citation type="submission" date="2016-05" db="EMBL/GenBank/DDBJ databases">
        <title>Comparative genomics of biotechnologically important yeasts.</title>
        <authorList>
            <consortium name="DOE Joint Genome Institute"/>
            <person name="Riley R."/>
            <person name="Haridas S."/>
            <person name="Wolfe K.H."/>
            <person name="Lopes M.R."/>
            <person name="Hittinger C.T."/>
            <person name="Goker M."/>
            <person name="Salamov A."/>
            <person name="Wisecaver J."/>
            <person name="Long T.M."/>
            <person name="Aerts A.L."/>
            <person name="Barry K."/>
            <person name="Choi C."/>
            <person name="Clum A."/>
            <person name="Coughlan A.Y."/>
            <person name="Deshpande S."/>
            <person name="Douglass A.P."/>
            <person name="Hanson S.J."/>
            <person name="Klenk H.-P."/>
            <person name="Labutti K."/>
            <person name="Lapidus A."/>
            <person name="Lindquist E."/>
            <person name="Lipzen A."/>
            <person name="Meier-Kolthoff J.P."/>
            <person name="Ohm R.A."/>
            <person name="Otillar R.P."/>
            <person name="Pangilinan J."/>
            <person name="Peng Y."/>
            <person name="Rokas A."/>
            <person name="Rosa C.A."/>
            <person name="Scheuner C."/>
            <person name="Sibirny A.A."/>
            <person name="Slot J.C."/>
            <person name="Stielow J.B."/>
            <person name="Sun H."/>
            <person name="Kurtzman C.P."/>
            <person name="Blackwell M."/>
            <person name="Grigoriev I.V."/>
            <person name="Jeffries T.W."/>
        </authorList>
    </citation>
    <scope>NUCLEOTIDE SEQUENCE [LARGE SCALE GENOMIC DNA]</scope>
    <source>
        <strain evidence="3">NRRL Y-2460</strain>
    </source>
</reference>
<feature type="region of interest" description="Disordered" evidence="1">
    <location>
        <begin position="751"/>
        <end position="830"/>
    </location>
</feature>
<proteinExistence type="predicted"/>
<keyword evidence="3" id="KW-1185">Reference proteome</keyword>
<feature type="compositionally biased region" description="Low complexity" evidence="1">
    <location>
        <begin position="799"/>
        <end position="822"/>
    </location>
</feature>
<accession>A0A1E4TUA0</accession>
<feature type="compositionally biased region" description="Polar residues" evidence="1">
    <location>
        <begin position="751"/>
        <end position="760"/>
    </location>
</feature>
<evidence type="ECO:0000313" key="3">
    <source>
        <dbReference type="Proteomes" id="UP000094236"/>
    </source>
</evidence>
<feature type="compositionally biased region" description="Low complexity" evidence="1">
    <location>
        <begin position="718"/>
        <end position="728"/>
    </location>
</feature>
<feature type="region of interest" description="Disordered" evidence="1">
    <location>
        <begin position="533"/>
        <end position="571"/>
    </location>
</feature>
<feature type="region of interest" description="Disordered" evidence="1">
    <location>
        <begin position="679"/>
        <end position="728"/>
    </location>
</feature>
<evidence type="ECO:0000313" key="2">
    <source>
        <dbReference type="EMBL" id="ODV95321.1"/>
    </source>
</evidence>
<feature type="compositionally biased region" description="Polar residues" evidence="1">
    <location>
        <begin position="688"/>
        <end position="699"/>
    </location>
</feature>
<feature type="compositionally biased region" description="Polar residues" evidence="1">
    <location>
        <begin position="780"/>
        <end position="798"/>
    </location>
</feature>
<organism evidence="2 3">
    <name type="scientific">Pachysolen tannophilus NRRL Y-2460</name>
    <dbReference type="NCBI Taxonomy" id="669874"/>
    <lineage>
        <taxon>Eukaryota</taxon>
        <taxon>Fungi</taxon>
        <taxon>Dikarya</taxon>
        <taxon>Ascomycota</taxon>
        <taxon>Saccharomycotina</taxon>
        <taxon>Pichiomycetes</taxon>
        <taxon>Pachysolenaceae</taxon>
        <taxon>Pachysolen</taxon>
    </lineage>
</organism>
<feature type="compositionally biased region" description="Polar residues" evidence="1">
    <location>
        <begin position="482"/>
        <end position="506"/>
    </location>
</feature>